<sequence length="216" mass="23217">MRGLRPPVASSGGSAENQPAHFGSVTIRDTPAVLPSHFPVFDKTDPFLASFRSAFFAEELVARGVRERRLRWTAERVSSRPAVFTLHYHTPRPPYNTLAVASLSIFLRSPSSLRLSSPTIASRRLLLRGTQITRALSTATQVARMPPVAKPQHEKYDIVFIGGGSGGVAGARRAASYGATVALIEVSEKLGGTCVNVGCVPKKVSKNMAIYQITSG</sequence>
<organism evidence="1 2">
    <name type="scientific">Trametes sanguinea</name>
    <dbReference type="NCBI Taxonomy" id="158606"/>
    <lineage>
        <taxon>Eukaryota</taxon>
        <taxon>Fungi</taxon>
        <taxon>Dikarya</taxon>
        <taxon>Basidiomycota</taxon>
        <taxon>Agaricomycotina</taxon>
        <taxon>Agaricomycetes</taxon>
        <taxon>Polyporales</taxon>
        <taxon>Polyporaceae</taxon>
        <taxon>Trametes</taxon>
    </lineage>
</organism>
<proteinExistence type="predicted"/>
<accession>A0ACC1NL03</accession>
<dbReference type="Proteomes" id="UP001144978">
    <property type="component" value="Unassembled WGS sequence"/>
</dbReference>
<evidence type="ECO:0000313" key="2">
    <source>
        <dbReference type="Proteomes" id="UP001144978"/>
    </source>
</evidence>
<name>A0ACC1NL03_9APHY</name>
<reference evidence="1" key="1">
    <citation type="submission" date="2022-08" db="EMBL/GenBank/DDBJ databases">
        <title>Genome Sequence of Pycnoporus sanguineus.</title>
        <authorList>
            <person name="Buettner E."/>
        </authorList>
    </citation>
    <scope>NUCLEOTIDE SEQUENCE</scope>
    <source>
        <strain evidence="1">CG-C14</strain>
    </source>
</reference>
<gene>
    <name evidence="1" type="ORF">NUW54_g11133</name>
</gene>
<dbReference type="EMBL" id="JANSHE010004238">
    <property type="protein sequence ID" value="KAJ2979493.1"/>
    <property type="molecule type" value="Genomic_DNA"/>
</dbReference>
<comment type="caution">
    <text evidence="1">The sequence shown here is derived from an EMBL/GenBank/DDBJ whole genome shotgun (WGS) entry which is preliminary data.</text>
</comment>
<keyword evidence="2" id="KW-1185">Reference proteome</keyword>
<evidence type="ECO:0000313" key="1">
    <source>
        <dbReference type="EMBL" id="KAJ2979493.1"/>
    </source>
</evidence>
<protein>
    <submittedName>
        <fullName evidence="1">Uncharacterized protein</fullName>
    </submittedName>
</protein>